<evidence type="ECO:0000313" key="1">
    <source>
        <dbReference type="EMBL" id="KAI5681599.1"/>
    </source>
</evidence>
<protein>
    <submittedName>
        <fullName evidence="1">Uncharacterized protein</fullName>
    </submittedName>
</protein>
<proteinExistence type="predicted"/>
<dbReference type="EMBL" id="CM044701">
    <property type="protein sequence ID" value="KAI5681599.1"/>
    <property type="molecule type" value="Genomic_DNA"/>
</dbReference>
<evidence type="ECO:0000313" key="2">
    <source>
        <dbReference type="Proteomes" id="UP001060085"/>
    </source>
</evidence>
<keyword evidence="2" id="KW-1185">Reference proteome</keyword>
<comment type="caution">
    <text evidence="1">The sequence shown here is derived from an EMBL/GenBank/DDBJ whole genome shotgun (WGS) entry which is preliminary data.</text>
</comment>
<name>A0ACC0C9X7_CATRO</name>
<dbReference type="Proteomes" id="UP001060085">
    <property type="component" value="Linkage Group LG01"/>
</dbReference>
<sequence length="400" mass="44968">MYTNTKIKKEHKRLSWQKSGLDFASLAKLTEKFYLDQIFREEVRENSKKRKILSASSSPVFSIEIWAACGGGIVKATLLSASWKPWIFGFKAWWTQLAAPRIWALGWIPFFWKEKAQSLGVCRKTLFSANGPGPDTWERYRFMAGCGQEQLYSMPYHYCFISGTQADIALQTSPLLLTLLAAGIFHDTSMPLSSVPCSSPIRMCMPTPTLHEPYTPTYPAYESASIQPYSFYPRSSSYDGCMHPVHLVTLLCLDHIIVSRKSLHNIDIQERGGGRYSDGGEERGCEIGGGDTATDSDDDDVDDETTDEVPQSTSGHRAGPGMEKSFISSVKNVHRKRRKNNRISTGSYRDHRGRSSDSRYDSLIRQTHRCIYLVQTAGGIGQHDVIHACEDVCVGIRRQK</sequence>
<reference evidence="2" key="1">
    <citation type="journal article" date="2023" name="Nat. Plants">
        <title>Single-cell RNA sequencing provides a high-resolution roadmap for understanding the multicellular compartmentation of specialized metabolism.</title>
        <authorList>
            <person name="Sun S."/>
            <person name="Shen X."/>
            <person name="Li Y."/>
            <person name="Li Y."/>
            <person name="Wang S."/>
            <person name="Li R."/>
            <person name="Zhang H."/>
            <person name="Shen G."/>
            <person name="Guo B."/>
            <person name="Wei J."/>
            <person name="Xu J."/>
            <person name="St-Pierre B."/>
            <person name="Chen S."/>
            <person name="Sun C."/>
        </authorList>
    </citation>
    <scope>NUCLEOTIDE SEQUENCE [LARGE SCALE GENOMIC DNA]</scope>
</reference>
<gene>
    <name evidence="1" type="ORF">M9H77_02827</name>
</gene>
<accession>A0ACC0C9X7</accession>
<organism evidence="1 2">
    <name type="scientific">Catharanthus roseus</name>
    <name type="common">Madagascar periwinkle</name>
    <name type="synonym">Vinca rosea</name>
    <dbReference type="NCBI Taxonomy" id="4058"/>
    <lineage>
        <taxon>Eukaryota</taxon>
        <taxon>Viridiplantae</taxon>
        <taxon>Streptophyta</taxon>
        <taxon>Embryophyta</taxon>
        <taxon>Tracheophyta</taxon>
        <taxon>Spermatophyta</taxon>
        <taxon>Magnoliopsida</taxon>
        <taxon>eudicotyledons</taxon>
        <taxon>Gunneridae</taxon>
        <taxon>Pentapetalae</taxon>
        <taxon>asterids</taxon>
        <taxon>lamiids</taxon>
        <taxon>Gentianales</taxon>
        <taxon>Apocynaceae</taxon>
        <taxon>Rauvolfioideae</taxon>
        <taxon>Vinceae</taxon>
        <taxon>Catharanthinae</taxon>
        <taxon>Catharanthus</taxon>
    </lineage>
</organism>